<dbReference type="AlphaFoldDB" id="A0A822Z9E4"/>
<dbReference type="Proteomes" id="UP000607653">
    <property type="component" value="Unassembled WGS sequence"/>
</dbReference>
<sequence length="67" mass="7346">MVESGVAAGTGKPLNAAHREVMKCWKDVLQLLLTKSVARINSQLNDQREQAGLADCVELTDLSIDFF</sequence>
<name>A0A822Z9E4_NELNU</name>
<organism evidence="1 2">
    <name type="scientific">Nelumbo nucifera</name>
    <name type="common">Sacred lotus</name>
    <dbReference type="NCBI Taxonomy" id="4432"/>
    <lineage>
        <taxon>Eukaryota</taxon>
        <taxon>Viridiplantae</taxon>
        <taxon>Streptophyta</taxon>
        <taxon>Embryophyta</taxon>
        <taxon>Tracheophyta</taxon>
        <taxon>Spermatophyta</taxon>
        <taxon>Magnoliopsida</taxon>
        <taxon>Proteales</taxon>
        <taxon>Nelumbonaceae</taxon>
        <taxon>Nelumbo</taxon>
    </lineage>
</organism>
<protein>
    <submittedName>
        <fullName evidence="1">Uncharacterized protein</fullName>
    </submittedName>
</protein>
<gene>
    <name evidence="1" type="ORF">HUJ06_015516</name>
</gene>
<accession>A0A822Z9E4</accession>
<reference evidence="1 2" key="1">
    <citation type="journal article" date="2020" name="Mol. Biol. Evol.">
        <title>Distinct Expression and Methylation Patterns for Genes with Different Fates following a Single Whole-Genome Duplication in Flowering Plants.</title>
        <authorList>
            <person name="Shi T."/>
            <person name="Rahmani R.S."/>
            <person name="Gugger P.F."/>
            <person name="Wang M."/>
            <person name="Li H."/>
            <person name="Zhang Y."/>
            <person name="Li Z."/>
            <person name="Wang Q."/>
            <person name="Van de Peer Y."/>
            <person name="Marchal K."/>
            <person name="Chen J."/>
        </authorList>
    </citation>
    <scope>NUCLEOTIDE SEQUENCE [LARGE SCALE GENOMIC DNA]</scope>
    <source>
        <tissue evidence="1">Leaf</tissue>
    </source>
</reference>
<evidence type="ECO:0000313" key="2">
    <source>
        <dbReference type="Proteomes" id="UP000607653"/>
    </source>
</evidence>
<dbReference type="EMBL" id="DUZY01000005">
    <property type="protein sequence ID" value="DAD41193.1"/>
    <property type="molecule type" value="Genomic_DNA"/>
</dbReference>
<comment type="caution">
    <text evidence="1">The sequence shown here is derived from an EMBL/GenBank/DDBJ whole genome shotgun (WGS) entry which is preliminary data.</text>
</comment>
<proteinExistence type="predicted"/>
<keyword evidence="2" id="KW-1185">Reference proteome</keyword>
<evidence type="ECO:0000313" key="1">
    <source>
        <dbReference type="EMBL" id="DAD41193.1"/>
    </source>
</evidence>